<dbReference type="InterPro" id="IPR013032">
    <property type="entry name" value="EGF-like_CS"/>
</dbReference>
<protein>
    <recommendedName>
        <fullName evidence="6">EGF-like domain-containing protein</fullName>
    </recommendedName>
</protein>
<name>A0A8S3YGP8_9EUPU</name>
<evidence type="ECO:0000259" key="6">
    <source>
        <dbReference type="PROSITE" id="PS50026"/>
    </source>
</evidence>
<dbReference type="GO" id="GO:0005576">
    <property type="term" value="C:extracellular region"/>
    <property type="evidence" value="ECO:0007669"/>
    <property type="project" value="TreeGrafter"/>
</dbReference>
<dbReference type="GO" id="GO:0009986">
    <property type="term" value="C:cell surface"/>
    <property type="evidence" value="ECO:0007669"/>
    <property type="project" value="TreeGrafter"/>
</dbReference>
<dbReference type="Pfam" id="PF12661">
    <property type="entry name" value="hEGF"/>
    <property type="match status" value="3"/>
</dbReference>
<keyword evidence="4 5" id="KW-1015">Disulfide bond</keyword>
<dbReference type="InterPro" id="IPR050969">
    <property type="entry name" value="Dev_Signal_Modulators"/>
</dbReference>
<reference evidence="7" key="1">
    <citation type="submission" date="2021-04" db="EMBL/GenBank/DDBJ databases">
        <authorList>
            <consortium name="Molecular Ecology Group"/>
        </authorList>
    </citation>
    <scope>NUCLEOTIDE SEQUENCE</scope>
</reference>
<keyword evidence="8" id="KW-1185">Reference proteome</keyword>
<dbReference type="PANTHER" id="PTHR14949">
    <property type="entry name" value="EGF-LIKE-DOMAIN, MULTIPLE 7, 8"/>
    <property type="match status" value="1"/>
</dbReference>
<feature type="non-terminal residue" evidence="7">
    <location>
        <position position="1"/>
    </location>
</feature>
<evidence type="ECO:0000256" key="1">
    <source>
        <dbReference type="ARBA" id="ARBA00022536"/>
    </source>
</evidence>
<keyword evidence="1 5" id="KW-0245">EGF-like domain</keyword>
<dbReference type="GO" id="GO:0007507">
    <property type="term" value="P:heart development"/>
    <property type="evidence" value="ECO:0007669"/>
    <property type="project" value="TreeGrafter"/>
</dbReference>
<comment type="caution">
    <text evidence="5">Lacks conserved residue(s) required for the propagation of feature annotation.</text>
</comment>
<sequence>MHVDCDIVLKRRLRSKDEYLGNNLMMSIGPYFSQYGSPFEGEVEQLAISSDSQAAAEQYCFPLCQNGGTCLPGNICRCSQEFFGDRCQNAVCKQLCQNGGHCVYPGHCVCPQGYYGPTCEPLCKRGCYNGGRCVGPNICACPAGYHGKRCQKAECQPACQHGGVCVSPDLCLCKNGYSGSRCQK</sequence>
<proteinExistence type="predicted"/>
<feature type="domain" description="EGF-like" evidence="6">
    <location>
        <begin position="88"/>
        <end position="120"/>
    </location>
</feature>
<dbReference type="Gene3D" id="2.10.25.10">
    <property type="entry name" value="Laminin"/>
    <property type="match status" value="4"/>
</dbReference>
<feature type="disulfide bond" evidence="5">
    <location>
        <begin position="155"/>
        <end position="165"/>
    </location>
</feature>
<dbReference type="GO" id="GO:0038092">
    <property type="term" value="P:nodal signaling pathway"/>
    <property type="evidence" value="ECO:0007669"/>
    <property type="project" value="TreeGrafter"/>
</dbReference>
<dbReference type="PANTHER" id="PTHR14949:SF54">
    <property type="entry name" value="VWFD DOMAIN-CONTAINING PROTEIN"/>
    <property type="match status" value="1"/>
</dbReference>
<dbReference type="SMART" id="SM00181">
    <property type="entry name" value="EGF"/>
    <property type="match status" value="4"/>
</dbReference>
<dbReference type="InterPro" id="IPR013111">
    <property type="entry name" value="EGF_extracell"/>
</dbReference>
<feature type="disulfide bond" evidence="5">
    <location>
        <begin position="92"/>
        <end position="102"/>
    </location>
</feature>
<accession>A0A8S3YGP8</accession>
<evidence type="ECO:0000256" key="4">
    <source>
        <dbReference type="ARBA" id="ARBA00023157"/>
    </source>
</evidence>
<dbReference type="GO" id="GO:0038100">
    <property type="term" value="F:nodal binding"/>
    <property type="evidence" value="ECO:0007669"/>
    <property type="project" value="TreeGrafter"/>
</dbReference>
<dbReference type="Proteomes" id="UP000678393">
    <property type="component" value="Unassembled WGS sequence"/>
</dbReference>
<dbReference type="OrthoDB" id="382013at2759"/>
<dbReference type="Gene3D" id="2.60.120.200">
    <property type="match status" value="1"/>
</dbReference>
<feature type="disulfide bond" evidence="5">
    <location>
        <begin position="110"/>
        <end position="119"/>
    </location>
</feature>
<dbReference type="PROSITE" id="PS01186">
    <property type="entry name" value="EGF_2"/>
    <property type="match status" value="1"/>
</dbReference>
<evidence type="ECO:0000313" key="7">
    <source>
        <dbReference type="EMBL" id="CAG5115568.1"/>
    </source>
</evidence>
<dbReference type="PROSITE" id="PS00022">
    <property type="entry name" value="EGF_1"/>
    <property type="match status" value="2"/>
</dbReference>
<dbReference type="InterPro" id="IPR000742">
    <property type="entry name" value="EGF"/>
</dbReference>
<gene>
    <name evidence="7" type="ORF">CUNI_LOCUS1126</name>
</gene>
<evidence type="ECO:0000256" key="5">
    <source>
        <dbReference type="PROSITE-ProRule" id="PRU00076"/>
    </source>
</evidence>
<keyword evidence="2" id="KW-0732">Signal</keyword>
<dbReference type="EMBL" id="CAJHNH020000134">
    <property type="protein sequence ID" value="CAG5115568.1"/>
    <property type="molecule type" value="Genomic_DNA"/>
</dbReference>
<dbReference type="Pfam" id="PF07974">
    <property type="entry name" value="EGF_2"/>
    <property type="match status" value="1"/>
</dbReference>
<comment type="caution">
    <text evidence="7">The sequence shown here is derived from an EMBL/GenBank/DDBJ whole genome shotgun (WGS) entry which is preliminary data.</text>
</comment>
<dbReference type="AlphaFoldDB" id="A0A8S3YGP8"/>
<dbReference type="GO" id="GO:0009952">
    <property type="term" value="P:anterior/posterior pattern specification"/>
    <property type="evidence" value="ECO:0007669"/>
    <property type="project" value="TreeGrafter"/>
</dbReference>
<evidence type="ECO:0000256" key="2">
    <source>
        <dbReference type="ARBA" id="ARBA00022729"/>
    </source>
</evidence>
<evidence type="ECO:0000313" key="8">
    <source>
        <dbReference type="Proteomes" id="UP000678393"/>
    </source>
</evidence>
<dbReference type="GO" id="GO:0070697">
    <property type="term" value="F:activin receptor binding"/>
    <property type="evidence" value="ECO:0007669"/>
    <property type="project" value="TreeGrafter"/>
</dbReference>
<dbReference type="GO" id="GO:0007368">
    <property type="term" value="P:determination of left/right symmetry"/>
    <property type="evidence" value="ECO:0007669"/>
    <property type="project" value="TreeGrafter"/>
</dbReference>
<evidence type="ECO:0000256" key="3">
    <source>
        <dbReference type="ARBA" id="ARBA00022737"/>
    </source>
</evidence>
<keyword evidence="3" id="KW-0677">Repeat</keyword>
<feature type="domain" description="EGF-like" evidence="6">
    <location>
        <begin position="151"/>
        <end position="183"/>
    </location>
</feature>
<organism evidence="7 8">
    <name type="scientific">Candidula unifasciata</name>
    <dbReference type="NCBI Taxonomy" id="100452"/>
    <lineage>
        <taxon>Eukaryota</taxon>
        <taxon>Metazoa</taxon>
        <taxon>Spiralia</taxon>
        <taxon>Lophotrochozoa</taxon>
        <taxon>Mollusca</taxon>
        <taxon>Gastropoda</taxon>
        <taxon>Heterobranchia</taxon>
        <taxon>Euthyneura</taxon>
        <taxon>Panpulmonata</taxon>
        <taxon>Eupulmonata</taxon>
        <taxon>Stylommatophora</taxon>
        <taxon>Helicina</taxon>
        <taxon>Helicoidea</taxon>
        <taxon>Geomitridae</taxon>
        <taxon>Candidula</taxon>
    </lineage>
</organism>
<dbReference type="PROSITE" id="PS50026">
    <property type="entry name" value="EGF_3"/>
    <property type="match status" value="2"/>
</dbReference>
<feature type="disulfide bond" evidence="5">
    <location>
        <begin position="173"/>
        <end position="182"/>
    </location>
</feature>